<keyword evidence="4" id="KW-1185">Reference proteome</keyword>
<feature type="domain" description="DUF8049" evidence="2">
    <location>
        <begin position="2"/>
        <end position="86"/>
    </location>
</feature>
<gene>
    <name evidence="3" type="ordered locus">MTH_1102</name>
</gene>
<dbReference type="Proteomes" id="UP000005223">
    <property type="component" value="Chromosome"/>
</dbReference>
<organism evidence="3 4">
    <name type="scientific">Methanothermobacter thermautotrophicus (strain ATCC 29096 / DSM 1053 / JCM 10044 / NBRC 100330 / Delta H)</name>
    <name type="common">Methanobacterium thermoautotrophicum</name>
    <dbReference type="NCBI Taxonomy" id="187420"/>
    <lineage>
        <taxon>Archaea</taxon>
        <taxon>Methanobacteriati</taxon>
        <taxon>Methanobacteriota</taxon>
        <taxon>Methanomada group</taxon>
        <taxon>Methanobacteria</taxon>
        <taxon>Methanobacteriales</taxon>
        <taxon>Methanobacteriaceae</taxon>
        <taxon>Methanothermobacter</taxon>
    </lineage>
</organism>
<dbReference type="PaxDb" id="187420-MTH_1102"/>
<dbReference type="KEGG" id="mth:MTH_1102"/>
<feature type="transmembrane region" description="Helical" evidence="1">
    <location>
        <begin position="9"/>
        <end position="28"/>
    </location>
</feature>
<dbReference type="HOGENOM" id="CLU_191151_0_0_2"/>
<protein>
    <recommendedName>
        <fullName evidence="2">DUF8049 domain-containing protein</fullName>
    </recommendedName>
</protein>
<name>O27174_METTH</name>
<evidence type="ECO:0000256" key="1">
    <source>
        <dbReference type="SAM" id="Phobius"/>
    </source>
</evidence>
<dbReference type="InParanoid" id="O27174"/>
<dbReference type="AlphaFoldDB" id="O27174"/>
<evidence type="ECO:0000259" key="2">
    <source>
        <dbReference type="Pfam" id="PF26223"/>
    </source>
</evidence>
<dbReference type="EMBL" id="AE000666">
    <property type="protein sequence ID" value="AAB85591.1"/>
    <property type="molecule type" value="Genomic_DNA"/>
</dbReference>
<dbReference type="InterPro" id="IPR058362">
    <property type="entry name" value="DUF8049"/>
</dbReference>
<dbReference type="Pfam" id="PF26223">
    <property type="entry name" value="DUF8049"/>
    <property type="match status" value="1"/>
</dbReference>
<dbReference type="EnsemblBacteria" id="AAB85591">
    <property type="protein sequence ID" value="AAB85591"/>
    <property type="gene ID" value="MTH_1102"/>
</dbReference>
<keyword evidence="1" id="KW-0472">Membrane</keyword>
<dbReference type="STRING" id="187420.MTH_1102"/>
<dbReference type="RefSeq" id="WP_010876726.1">
    <property type="nucleotide sequence ID" value="NC_000916.1"/>
</dbReference>
<evidence type="ECO:0000313" key="3">
    <source>
        <dbReference type="EMBL" id="AAB85591.1"/>
    </source>
</evidence>
<evidence type="ECO:0000313" key="4">
    <source>
        <dbReference type="Proteomes" id="UP000005223"/>
    </source>
</evidence>
<dbReference type="GeneID" id="24854227"/>
<feature type="transmembrane region" description="Helical" evidence="1">
    <location>
        <begin position="34"/>
        <end position="54"/>
    </location>
</feature>
<reference evidence="3 4" key="1">
    <citation type="journal article" date="1997" name="J. Bacteriol.">
        <title>Complete genome sequence of Methanobacterium thermoautotrophicum deltaH: functional analysis and comparative genomics.</title>
        <authorList>
            <person name="Smith D.R."/>
            <person name="Doucette-Stamm L.A."/>
            <person name="Deloughery C."/>
            <person name="Lee H.-M."/>
            <person name="Dubois J."/>
            <person name="Aldredge T."/>
            <person name="Bashirzadeh R."/>
            <person name="Blakely D."/>
            <person name="Cook R."/>
            <person name="Gilbert K."/>
            <person name="Harrison D."/>
            <person name="Hoang L."/>
            <person name="Keagle P."/>
            <person name="Lumm W."/>
            <person name="Pothier B."/>
            <person name="Qiu D."/>
            <person name="Spadafora R."/>
            <person name="Vicare R."/>
            <person name="Wang Y."/>
            <person name="Wierzbowski J."/>
            <person name="Gibson R."/>
            <person name="Jiwani N."/>
            <person name="Caruso A."/>
            <person name="Bush D."/>
            <person name="Safer H."/>
            <person name="Patwell D."/>
            <person name="Prabhakar S."/>
            <person name="McDougall S."/>
            <person name="Shimer G."/>
            <person name="Goyal A."/>
            <person name="Pietrovski S."/>
            <person name="Church G.M."/>
            <person name="Daniels C.J."/>
            <person name="Mao J.-i."/>
            <person name="Rice P."/>
            <person name="Nolling J."/>
            <person name="Reeve J.N."/>
        </authorList>
    </citation>
    <scope>NUCLEOTIDE SEQUENCE [LARGE SCALE GENOMIC DNA]</scope>
    <source>
        <strain evidence="4">ATCC 29096 / DSM 1053 / JCM 10044 / NBRC 100330 / Delta H</strain>
    </source>
</reference>
<sequence>MRLSDQNKVSLVAGLCLVGLVIVLKNLLLIPSDILSRDVLVYIIIYWAFTVIPGRRGEKGSKYDHPLYWSLLIILITLVIITMYLI</sequence>
<proteinExistence type="predicted"/>
<dbReference type="PIR" id="F69013">
    <property type="entry name" value="F69013"/>
</dbReference>
<feature type="transmembrane region" description="Helical" evidence="1">
    <location>
        <begin position="66"/>
        <end position="85"/>
    </location>
</feature>
<keyword evidence="1" id="KW-1133">Transmembrane helix</keyword>
<accession>O27174</accession>
<keyword evidence="1" id="KW-0812">Transmembrane</keyword>